<evidence type="ECO:0000313" key="8">
    <source>
        <dbReference type="Proteomes" id="UP000824782"/>
    </source>
</evidence>
<keyword evidence="4" id="KW-0372">Hormone</keyword>
<evidence type="ECO:0000256" key="5">
    <source>
        <dbReference type="ARBA" id="ARBA00023157"/>
    </source>
</evidence>
<dbReference type="GO" id="GO:0005576">
    <property type="term" value="C:extracellular region"/>
    <property type="evidence" value="ECO:0007669"/>
    <property type="project" value="UniProtKB-SubCell"/>
</dbReference>
<feature type="chain" id="PRO_5043955807" description="Hepcidin" evidence="6">
    <location>
        <begin position="20"/>
        <end position="70"/>
    </location>
</feature>
<keyword evidence="3" id="KW-0964">Secreted</keyword>
<evidence type="ECO:0008006" key="9">
    <source>
        <dbReference type="Google" id="ProtNLM"/>
    </source>
</evidence>
<dbReference type="Proteomes" id="UP000824782">
    <property type="component" value="Unassembled WGS sequence"/>
</dbReference>
<evidence type="ECO:0000256" key="4">
    <source>
        <dbReference type="ARBA" id="ARBA00022702"/>
    </source>
</evidence>
<feature type="signal peptide" evidence="6">
    <location>
        <begin position="1"/>
        <end position="19"/>
    </location>
</feature>
<keyword evidence="8" id="KW-1185">Reference proteome</keyword>
<dbReference type="AlphaFoldDB" id="A0AAV6Z813"/>
<comment type="similarity">
    <text evidence="2">Belongs to the hepcidin family.</text>
</comment>
<evidence type="ECO:0000256" key="2">
    <source>
        <dbReference type="ARBA" id="ARBA00008022"/>
    </source>
</evidence>
<reference evidence="7" key="1">
    <citation type="thesis" date="2020" institute="ProQuest LLC" country="789 East Eisenhower Parkway, Ann Arbor, MI, USA">
        <title>Comparative Genomics and Chromosome Evolution.</title>
        <authorList>
            <person name="Mudd A.B."/>
        </authorList>
    </citation>
    <scope>NUCLEOTIDE SEQUENCE</scope>
    <source>
        <strain evidence="7">237g6f4</strain>
        <tissue evidence="7">Blood</tissue>
    </source>
</reference>
<organism evidence="7 8">
    <name type="scientific">Engystomops pustulosus</name>
    <name type="common">Tungara frog</name>
    <name type="synonym">Physalaemus pustulosus</name>
    <dbReference type="NCBI Taxonomy" id="76066"/>
    <lineage>
        <taxon>Eukaryota</taxon>
        <taxon>Metazoa</taxon>
        <taxon>Chordata</taxon>
        <taxon>Craniata</taxon>
        <taxon>Vertebrata</taxon>
        <taxon>Euteleostomi</taxon>
        <taxon>Amphibia</taxon>
        <taxon>Batrachia</taxon>
        <taxon>Anura</taxon>
        <taxon>Neobatrachia</taxon>
        <taxon>Hyloidea</taxon>
        <taxon>Leptodactylidae</taxon>
        <taxon>Leiuperinae</taxon>
        <taxon>Engystomops</taxon>
    </lineage>
</organism>
<evidence type="ECO:0000313" key="7">
    <source>
        <dbReference type="EMBL" id="KAG8545682.1"/>
    </source>
</evidence>
<dbReference type="GO" id="GO:0006879">
    <property type="term" value="P:intracellular iron ion homeostasis"/>
    <property type="evidence" value="ECO:0007669"/>
    <property type="project" value="InterPro"/>
</dbReference>
<sequence>MKNKMMMMIVVFLFMKADSMVSIGNPDLHNVEGSHVQEPLARSRRHLGLSLCIYCCKCCRYKGCGYCCRT</sequence>
<dbReference type="EMBL" id="WNYA01001486">
    <property type="protein sequence ID" value="KAG8545682.1"/>
    <property type="molecule type" value="Genomic_DNA"/>
</dbReference>
<dbReference type="Pfam" id="PF06446">
    <property type="entry name" value="Hepcidin"/>
    <property type="match status" value="1"/>
</dbReference>
<dbReference type="GO" id="GO:0005179">
    <property type="term" value="F:hormone activity"/>
    <property type="evidence" value="ECO:0007669"/>
    <property type="project" value="UniProtKB-KW"/>
</dbReference>
<evidence type="ECO:0000256" key="1">
    <source>
        <dbReference type="ARBA" id="ARBA00004613"/>
    </source>
</evidence>
<comment type="subcellular location">
    <subcellularLocation>
        <location evidence="1">Secreted</location>
    </subcellularLocation>
</comment>
<comment type="caution">
    <text evidence="7">The sequence shown here is derived from an EMBL/GenBank/DDBJ whole genome shotgun (WGS) entry which is preliminary data.</text>
</comment>
<evidence type="ECO:0000256" key="6">
    <source>
        <dbReference type="SAM" id="SignalP"/>
    </source>
</evidence>
<gene>
    <name evidence="7" type="ORF">GDO81_020500</name>
</gene>
<keyword evidence="6" id="KW-0732">Signal</keyword>
<protein>
    <recommendedName>
        <fullName evidence="9">Hepcidin</fullName>
    </recommendedName>
</protein>
<dbReference type="InterPro" id="IPR010500">
    <property type="entry name" value="Hepcidin"/>
</dbReference>
<proteinExistence type="inferred from homology"/>
<keyword evidence="5" id="KW-1015">Disulfide bond</keyword>
<accession>A0AAV6Z813</accession>
<name>A0AAV6Z813_ENGPU</name>
<evidence type="ECO:0000256" key="3">
    <source>
        <dbReference type="ARBA" id="ARBA00022525"/>
    </source>
</evidence>